<dbReference type="HOGENOM" id="CLU_046129_0_0_10"/>
<dbReference type="Gene3D" id="1.10.1130.10">
    <property type="entry name" value="Flavocytochrome C3, Chain A"/>
    <property type="match status" value="1"/>
</dbReference>
<dbReference type="OrthoDB" id="9814800at2"/>
<evidence type="ECO:0000313" key="7">
    <source>
        <dbReference type="Proteomes" id="UP000003586"/>
    </source>
</evidence>
<dbReference type="Pfam" id="PF13435">
    <property type="entry name" value="Cytochrome_C554"/>
    <property type="match status" value="2"/>
</dbReference>
<keyword evidence="4" id="KW-0349">Heme</keyword>
<dbReference type="PANTHER" id="PTHR35038">
    <property type="entry name" value="DISSIMILATORY SULFITE REDUCTASE SIRA"/>
    <property type="match status" value="1"/>
</dbReference>
<sequence length="449" mass="50307">MFSISVDLPSSRPDIAIYKKSPEGIKELNIKWFRLHTSAWVITGLISTVAVWISCTNGADHTATGVNDADTAGVLFQSRYASSAACQSCHPDIYQKYIQTTHFRATQIATRDKVPGSFKPGNNFYRFNVSETIKCIDSNGRMYQQVYINGVNKKQQSFDIIFGAGKNAQSYASWVGNRLVQLPLSYFSYIKKWNNSPGYPDKIVLNRVITSRCLECHTTNAKVIAVNGVFEDFDKSGVLYGVGCEKCHGPGMEHINFETQHPHTQDTVHIINPKKFSRQQELDLCAVCHSGSMNKLQPAFSFKPGDKLSDYYLPNIVSAGAENLDVHGNQFGLLSLSKCFSKSDMTCNSCHDPHANEENQFQVFSQKCMRCHTEAGNNFCTLKEVKANPLKANCINCHMPVQPSKAIVFTEQGTRKRIPAAMRTHLIKVYPQETAKLIKYIKGNNINFR</sequence>
<evidence type="ECO:0000313" key="6">
    <source>
        <dbReference type="EMBL" id="AHF17873.1"/>
    </source>
</evidence>
<gene>
    <name evidence="6" type="ORF">NIASO_15920</name>
</gene>
<feature type="domain" description="Cytochrome c" evidence="5">
    <location>
        <begin position="355"/>
        <end position="445"/>
    </location>
</feature>
<proteinExistence type="predicted"/>
<dbReference type="SUPFAM" id="SSF48695">
    <property type="entry name" value="Multiheme cytochromes"/>
    <property type="match status" value="1"/>
</dbReference>
<dbReference type="GO" id="GO:0020037">
    <property type="term" value="F:heme binding"/>
    <property type="evidence" value="ECO:0007669"/>
    <property type="project" value="InterPro"/>
</dbReference>
<dbReference type="Gene3D" id="3.90.10.10">
    <property type="entry name" value="Cytochrome C3"/>
    <property type="match status" value="1"/>
</dbReference>
<organism evidence="6 7">
    <name type="scientific">Niabella soli DSM 19437</name>
    <dbReference type="NCBI Taxonomy" id="929713"/>
    <lineage>
        <taxon>Bacteria</taxon>
        <taxon>Pseudomonadati</taxon>
        <taxon>Bacteroidota</taxon>
        <taxon>Chitinophagia</taxon>
        <taxon>Chitinophagales</taxon>
        <taxon>Chitinophagaceae</taxon>
        <taxon>Niabella</taxon>
    </lineage>
</organism>
<accession>W0F7T5</accession>
<evidence type="ECO:0000256" key="1">
    <source>
        <dbReference type="ARBA" id="ARBA00022723"/>
    </source>
</evidence>
<evidence type="ECO:0000256" key="2">
    <source>
        <dbReference type="ARBA" id="ARBA00022729"/>
    </source>
</evidence>
<keyword evidence="1 4" id="KW-0479">Metal-binding</keyword>
<protein>
    <recommendedName>
        <fullName evidence="5">Cytochrome c domain-containing protein</fullName>
    </recommendedName>
</protein>
<dbReference type="eggNOG" id="COG3303">
    <property type="taxonomic scope" value="Bacteria"/>
</dbReference>
<dbReference type="Proteomes" id="UP000003586">
    <property type="component" value="Chromosome"/>
</dbReference>
<dbReference type="PROSITE" id="PS51007">
    <property type="entry name" value="CYTC"/>
    <property type="match status" value="1"/>
</dbReference>
<reference evidence="6 7" key="1">
    <citation type="submission" date="2013-12" db="EMBL/GenBank/DDBJ databases">
        <authorList>
            <consortium name="DOE Joint Genome Institute"/>
            <person name="Eisen J."/>
            <person name="Huntemann M."/>
            <person name="Han J."/>
            <person name="Chen A."/>
            <person name="Kyrpides N."/>
            <person name="Mavromatis K."/>
            <person name="Markowitz V."/>
            <person name="Palaniappan K."/>
            <person name="Ivanova N."/>
            <person name="Schaumberg A."/>
            <person name="Pati A."/>
            <person name="Liolios K."/>
            <person name="Nordberg H.P."/>
            <person name="Cantor M.N."/>
            <person name="Hua S.X."/>
            <person name="Woyke T."/>
        </authorList>
    </citation>
    <scope>NUCLEOTIDE SEQUENCE [LARGE SCALE GENOMIC DNA]</scope>
    <source>
        <strain evidence="7">DSM 19437</strain>
    </source>
</reference>
<keyword evidence="2" id="KW-0732">Signal</keyword>
<dbReference type="InterPro" id="IPR036280">
    <property type="entry name" value="Multihaem_cyt_sf"/>
</dbReference>
<evidence type="ECO:0000256" key="4">
    <source>
        <dbReference type="PROSITE-ProRule" id="PRU00433"/>
    </source>
</evidence>
<dbReference type="KEGG" id="nso:NIASO_15920"/>
<dbReference type="EMBL" id="CP007035">
    <property type="protein sequence ID" value="AHF17873.1"/>
    <property type="molecule type" value="Genomic_DNA"/>
</dbReference>
<dbReference type="AlphaFoldDB" id="W0F7T5"/>
<dbReference type="InterPro" id="IPR023155">
    <property type="entry name" value="Cyt_c-552/4"/>
</dbReference>
<dbReference type="GO" id="GO:0009055">
    <property type="term" value="F:electron transfer activity"/>
    <property type="evidence" value="ECO:0007669"/>
    <property type="project" value="InterPro"/>
</dbReference>
<keyword evidence="7" id="KW-1185">Reference proteome</keyword>
<dbReference type="InterPro" id="IPR051829">
    <property type="entry name" value="Multiheme_Cytochr_ET"/>
</dbReference>
<dbReference type="RefSeq" id="WP_008587100.1">
    <property type="nucleotide sequence ID" value="NZ_CP007035.1"/>
</dbReference>
<evidence type="ECO:0000259" key="5">
    <source>
        <dbReference type="PROSITE" id="PS51007"/>
    </source>
</evidence>
<dbReference type="PANTHER" id="PTHR35038:SF8">
    <property type="entry name" value="C-TYPE POLYHEME CYTOCHROME OMCC"/>
    <property type="match status" value="1"/>
</dbReference>
<dbReference type="STRING" id="929713.NIASO_15920"/>
<dbReference type="InterPro" id="IPR009056">
    <property type="entry name" value="Cyt_c-like_dom"/>
</dbReference>
<dbReference type="GO" id="GO:0046872">
    <property type="term" value="F:metal ion binding"/>
    <property type="evidence" value="ECO:0007669"/>
    <property type="project" value="UniProtKB-KW"/>
</dbReference>
<evidence type="ECO:0000256" key="3">
    <source>
        <dbReference type="ARBA" id="ARBA00023004"/>
    </source>
</evidence>
<keyword evidence="3 4" id="KW-0408">Iron</keyword>
<name>W0F7T5_9BACT</name>